<proteinExistence type="inferred from homology"/>
<gene>
    <name evidence="5" type="primary">dctP</name>
    <name evidence="5" type="ORF">ACFSFY_12195</name>
</gene>
<dbReference type="InterPro" id="IPR018389">
    <property type="entry name" value="DctP_fam"/>
</dbReference>
<comment type="similarity">
    <text evidence="1">Belongs to the bacterial solute-binding protein 7 family.</text>
</comment>
<evidence type="ECO:0000313" key="5">
    <source>
        <dbReference type="EMBL" id="MFD1928794.1"/>
    </source>
</evidence>
<dbReference type="PANTHER" id="PTHR33376">
    <property type="match status" value="1"/>
</dbReference>
<keyword evidence="6" id="KW-1185">Reference proteome</keyword>
<reference evidence="6" key="1">
    <citation type="journal article" date="2019" name="Int. J. Syst. Evol. Microbiol.">
        <title>The Global Catalogue of Microorganisms (GCM) 10K type strain sequencing project: providing services to taxonomists for standard genome sequencing and annotation.</title>
        <authorList>
            <consortium name="The Broad Institute Genomics Platform"/>
            <consortium name="The Broad Institute Genome Sequencing Center for Infectious Disease"/>
            <person name="Wu L."/>
            <person name="Ma J."/>
        </authorList>
    </citation>
    <scope>NUCLEOTIDE SEQUENCE [LARGE SCALE GENOMIC DNA]</scope>
    <source>
        <strain evidence="6">CGMCC 4.7177</strain>
    </source>
</reference>
<dbReference type="RefSeq" id="WP_381538397.1">
    <property type="nucleotide sequence ID" value="NZ_JBHUGI010000032.1"/>
</dbReference>
<dbReference type="Pfam" id="PF03480">
    <property type="entry name" value="DctP"/>
    <property type="match status" value="1"/>
</dbReference>
<dbReference type="PANTHER" id="PTHR33376:SF7">
    <property type="entry name" value="C4-DICARBOXYLATE-BINDING PROTEIN DCTB"/>
    <property type="match status" value="1"/>
</dbReference>
<accession>A0ABW4SI36</accession>
<protein>
    <submittedName>
        <fullName evidence="5">TRAP transporter substrate-binding protein DctP</fullName>
    </submittedName>
</protein>
<dbReference type="NCBIfam" id="NF037995">
    <property type="entry name" value="TRAP_S1"/>
    <property type="match status" value="1"/>
</dbReference>
<evidence type="ECO:0000256" key="4">
    <source>
        <dbReference type="SAM" id="SignalP"/>
    </source>
</evidence>
<dbReference type="EMBL" id="JBHUGI010000032">
    <property type="protein sequence ID" value="MFD1928794.1"/>
    <property type="molecule type" value="Genomic_DNA"/>
</dbReference>
<keyword evidence="3 4" id="KW-0732">Signal</keyword>
<evidence type="ECO:0000256" key="2">
    <source>
        <dbReference type="ARBA" id="ARBA00022448"/>
    </source>
</evidence>
<sequence length="345" mass="39122">MKNKHMIMFLIIVLSMVLAACNSDKGTSTQAEAAGSDPLKIRIAGQSPDDHPSTQAMYHFAEQLKEKTDGRIEIKVYPANQLGDYTTVYEEIGRGTIEMGLISIPSELDNRLELLFTPYMVEGYDGIVEAYERGSFVFNKIEEISNEKNVQLLAFHANGFGGIGTTKEVSNIMNFDEDKDLLLRVPPIDAFKQPIEDIGFRTVTIPFADLYTSLQTGAAEGWTGGEASLNYYGYRDAIKYFYATNDFFNPDSLLINKDLFEKVSEDDRKIMEELATELMNKSFETAESNDEKYRSLMRDEGIEVVEFSKEEISELADFVRKTTWPKLKKRVGEDIIDELTNQFDK</sequence>
<evidence type="ECO:0000256" key="3">
    <source>
        <dbReference type="ARBA" id="ARBA00022729"/>
    </source>
</evidence>
<dbReference type="InterPro" id="IPR038404">
    <property type="entry name" value="TRAP_DctP_sf"/>
</dbReference>
<evidence type="ECO:0000313" key="6">
    <source>
        <dbReference type="Proteomes" id="UP001597218"/>
    </source>
</evidence>
<dbReference type="Proteomes" id="UP001597218">
    <property type="component" value="Unassembled WGS sequence"/>
</dbReference>
<name>A0ABW4SI36_9BACL</name>
<feature type="chain" id="PRO_5045339990" evidence="4">
    <location>
        <begin position="20"/>
        <end position="345"/>
    </location>
</feature>
<keyword evidence="2" id="KW-0813">Transport</keyword>
<evidence type="ECO:0000256" key="1">
    <source>
        <dbReference type="ARBA" id="ARBA00009023"/>
    </source>
</evidence>
<dbReference type="PROSITE" id="PS51257">
    <property type="entry name" value="PROKAR_LIPOPROTEIN"/>
    <property type="match status" value="1"/>
</dbReference>
<dbReference type="Gene3D" id="3.40.190.170">
    <property type="entry name" value="Bacterial extracellular solute-binding protein, family 7"/>
    <property type="match status" value="1"/>
</dbReference>
<comment type="caution">
    <text evidence="5">The sequence shown here is derived from an EMBL/GenBank/DDBJ whole genome shotgun (WGS) entry which is preliminary data.</text>
</comment>
<organism evidence="5 6">
    <name type="scientific">Sporosarcina siberiensis</name>
    <dbReference type="NCBI Taxonomy" id="1365606"/>
    <lineage>
        <taxon>Bacteria</taxon>
        <taxon>Bacillati</taxon>
        <taxon>Bacillota</taxon>
        <taxon>Bacilli</taxon>
        <taxon>Bacillales</taxon>
        <taxon>Caryophanaceae</taxon>
        <taxon>Sporosarcina</taxon>
    </lineage>
</organism>
<feature type="signal peptide" evidence="4">
    <location>
        <begin position="1"/>
        <end position="19"/>
    </location>
</feature>